<dbReference type="GO" id="GO:0016052">
    <property type="term" value="P:carbohydrate catabolic process"/>
    <property type="evidence" value="ECO:0007669"/>
    <property type="project" value="TreeGrafter"/>
</dbReference>
<keyword evidence="5 13" id="KW-0964">Secreted</keyword>
<reference evidence="15" key="1">
    <citation type="journal article" date="2020" name="Phytopathology">
        <title>Genome Sequence Resources of Colletotrichum truncatum, C. plurivorum, C. musicola, and C. sojae: Four Species Pathogenic to Soybean (Glycine max).</title>
        <authorList>
            <person name="Rogerio F."/>
            <person name="Boufleur T.R."/>
            <person name="Ciampi-Guillardi M."/>
            <person name="Sukno S.A."/>
            <person name="Thon M.R."/>
            <person name="Massola Junior N.S."/>
            <person name="Baroncelli R."/>
        </authorList>
    </citation>
    <scope>NUCLEOTIDE SEQUENCE</scope>
    <source>
        <strain evidence="15">LFN0074</strain>
    </source>
</reference>
<evidence type="ECO:0000256" key="9">
    <source>
        <dbReference type="ARBA" id="ARBA00023157"/>
    </source>
</evidence>
<dbReference type="Gene3D" id="3.40.50.1820">
    <property type="entry name" value="alpha/beta hydrolase"/>
    <property type="match status" value="1"/>
</dbReference>
<feature type="disulfide bond" evidence="12">
    <location>
        <begin position="62"/>
        <end position="137"/>
    </location>
</feature>
<sequence length="242" mass="25083">MKFSHVLALATAASAFPALQESNTDLEVRDIEARQRGRGGRGGAGGGGNVGSTANEFVEGGCKDVIMIFARGSTERGNMGTICGPQTANGVKAQFSSVAVQGVDYAAGLATNTLPGGADPKGIDEMKRLIAKANTECPNSMLVVGGYSQGAAVTHRAVESLPQAQQDQIVAAFMFGDTQFQQEGGEIANFDNSKTNIICAQGDAVCRGSLTILPAHLSYGNRAAEQADFINQKLTAAGARRK</sequence>
<evidence type="ECO:0000256" key="12">
    <source>
        <dbReference type="PIRSR" id="PIRSR611150-2"/>
    </source>
</evidence>
<dbReference type="PANTHER" id="PTHR48250">
    <property type="entry name" value="CUTINASE 2-RELATED"/>
    <property type="match status" value="1"/>
</dbReference>
<evidence type="ECO:0000256" key="13">
    <source>
        <dbReference type="RuleBase" id="RU361263"/>
    </source>
</evidence>
<dbReference type="OrthoDB" id="3225429at2759"/>
<evidence type="ECO:0000256" key="6">
    <source>
        <dbReference type="ARBA" id="ARBA00022729"/>
    </source>
</evidence>
<feature type="active site" description="Proton donor/acceptor" evidence="11">
    <location>
        <position position="216"/>
    </location>
</feature>
<dbReference type="EMBL" id="WIGM01000772">
    <property type="protein sequence ID" value="KAF6812956.1"/>
    <property type="molecule type" value="Genomic_DNA"/>
</dbReference>
<comment type="catalytic activity">
    <reaction evidence="10 13">
        <text>cutin + H2O = cutin monomers.</text>
        <dbReference type="EC" id="3.1.1.74"/>
    </reaction>
</comment>
<dbReference type="EC" id="3.1.1.74" evidence="3 13"/>
<dbReference type="AlphaFoldDB" id="A0A8H6MYK0"/>
<evidence type="ECO:0000256" key="3">
    <source>
        <dbReference type="ARBA" id="ARBA00013095"/>
    </source>
</evidence>
<dbReference type="InterPro" id="IPR043580">
    <property type="entry name" value="CUTINASE_1"/>
</dbReference>
<comment type="caution">
    <text evidence="15">The sequence shown here is derived from an EMBL/GenBank/DDBJ whole genome shotgun (WGS) entry which is preliminary data.</text>
</comment>
<dbReference type="PROSITE" id="PS00931">
    <property type="entry name" value="CUTINASE_2"/>
    <property type="match status" value="1"/>
</dbReference>
<dbReference type="GO" id="GO:0050525">
    <property type="term" value="F:cutinase activity"/>
    <property type="evidence" value="ECO:0007669"/>
    <property type="project" value="UniProtKB-UniRule"/>
</dbReference>
<evidence type="ECO:0000256" key="4">
    <source>
        <dbReference type="ARBA" id="ARBA00022487"/>
    </source>
</evidence>
<comment type="similarity">
    <text evidence="2 13">Belongs to the cutinase family.</text>
</comment>
<dbReference type="PANTHER" id="PTHR48250:SF3">
    <property type="entry name" value="CUTINASE 1-RELATED"/>
    <property type="match status" value="1"/>
</dbReference>
<dbReference type="SUPFAM" id="SSF53474">
    <property type="entry name" value="alpha/beta-Hydrolases"/>
    <property type="match status" value="1"/>
</dbReference>
<evidence type="ECO:0000256" key="5">
    <source>
        <dbReference type="ARBA" id="ARBA00022525"/>
    </source>
</evidence>
<feature type="disulfide bond" evidence="12">
    <location>
        <begin position="199"/>
        <end position="206"/>
    </location>
</feature>
<feature type="active site" evidence="11">
    <location>
        <position position="203"/>
    </location>
</feature>
<dbReference type="Pfam" id="PF01083">
    <property type="entry name" value="Cutinase"/>
    <property type="match status" value="1"/>
</dbReference>
<dbReference type="Proteomes" id="UP000639643">
    <property type="component" value="Unassembled WGS sequence"/>
</dbReference>
<feature type="chain" id="PRO_5034765931" description="Cutinase" evidence="14">
    <location>
        <begin position="16"/>
        <end position="242"/>
    </location>
</feature>
<proteinExistence type="inferred from homology"/>
<keyword evidence="16" id="KW-1185">Reference proteome</keyword>
<comment type="function">
    <text evidence="13">Catalyzes the hydrolysis of complex carboxylic polyesters found in the cell wall of plants. Degrades cutin, a macromolecule that forms the structure of the plant cuticle.</text>
</comment>
<gene>
    <name evidence="15" type="ORF">CMUS01_12943</name>
</gene>
<dbReference type="SMART" id="SM01110">
    <property type="entry name" value="Cutinase"/>
    <property type="match status" value="1"/>
</dbReference>
<dbReference type="PROSITE" id="PS00155">
    <property type="entry name" value="CUTINASE_1"/>
    <property type="match status" value="1"/>
</dbReference>
<feature type="signal peptide" evidence="14">
    <location>
        <begin position="1"/>
        <end position="15"/>
    </location>
</feature>
<keyword evidence="4 13" id="KW-0719">Serine esterase</keyword>
<evidence type="ECO:0000256" key="11">
    <source>
        <dbReference type="PIRSR" id="PIRSR611150-1"/>
    </source>
</evidence>
<evidence type="ECO:0000313" key="15">
    <source>
        <dbReference type="EMBL" id="KAF6812956.1"/>
    </source>
</evidence>
<protein>
    <recommendedName>
        <fullName evidence="3 13">Cutinase</fullName>
        <ecNumber evidence="3 13">3.1.1.74</ecNumber>
    </recommendedName>
</protein>
<dbReference type="PRINTS" id="PR00129">
    <property type="entry name" value="CUTINASE"/>
</dbReference>
<evidence type="ECO:0000256" key="2">
    <source>
        <dbReference type="ARBA" id="ARBA00007534"/>
    </source>
</evidence>
<organism evidence="15 16">
    <name type="scientific">Colletotrichum musicola</name>
    <dbReference type="NCBI Taxonomy" id="2175873"/>
    <lineage>
        <taxon>Eukaryota</taxon>
        <taxon>Fungi</taxon>
        <taxon>Dikarya</taxon>
        <taxon>Ascomycota</taxon>
        <taxon>Pezizomycotina</taxon>
        <taxon>Sordariomycetes</taxon>
        <taxon>Hypocreomycetidae</taxon>
        <taxon>Glomerellales</taxon>
        <taxon>Glomerellaceae</taxon>
        <taxon>Colletotrichum</taxon>
        <taxon>Colletotrichum orchidearum species complex</taxon>
    </lineage>
</organism>
<name>A0A8H6MYK0_9PEZI</name>
<evidence type="ECO:0000313" key="16">
    <source>
        <dbReference type="Proteomes" id="UP000639643"/>
    </source>
</evidence>
<keyword evidence="7 13" id="KW-0378">Hydrolase</keyword>
<feature type="active site" description="Nucleophile" evidence="11">
    <location>
        <position position="148"/>
    </location>
</feature>
<evidence type="ECO:0000256" key="14">
    <source>
        <dbReference type="SAM" id="SignalP"/>
    </source>
</evidence>
<keyword evidence="9 12" id="KW-1015">Disulfide bond</keyword>
<evidence type="ECO:0000256" key="10">
    <source>
        <dbReference type="ARBA" id="ARBA00034045"/>
    </source>
</evidence>
<dbReference type="InterPro" id="IPR043579">
    <property type="entry name" value="CUTINASE_2"/>
</dbReference>
<dbReference type="GO" id="GO:0005576">
    <property type="term" value="C:extracellular region"/>
    <property type="evidence" value="ECO:0007669"/>
    <property type="project" value="UniProtKB-SubCell"/>
</dbReference>
<accession>A0A8H6MYK0</accession>
<dbReference type="InterPro" id="IPR029058">
    <property type="entry name" value="AB_hydrolase_fold"/>
</dbReference>
<keyword evidence="6 14" id="KW-0732">Signal</keyword>
<evidence type="ECO:0000256" key="1">
    <source>
        <dbReference type="ARBA" id="ARBA00004613"/>
    </source>
</evidence>
<evidence type="ECO:0000256" key="8">
    <source>
        <dbReference type="ARBA" id="ARBA00023026"/>
    </source>
</evidence>
<dbReference type="InterPro" id="IPR011150">
    <property type="entry name" value="Cutinase_monf"/>
</dbReference>
<comment type="subcellular location">
    <subcellularLocation>
        <location evidence="1 13">Secreted</location>
    </subcellularLocation>
</comment>
<keyword evidence="8" id="KW-0843">Virulence</keyword>
<dbReference type="InterPro" id="IPR000675">
    <property type="entry name" value="Cutinase/axe"/>
</dbReference>
<evidence type="ECO:0000256" key="7">
    <source>
        <dbReference type="ARBA" id="ARBA00022801"/>
    </source>
</evidence>